<organism evidence="1 2">
    <name type="scientific">Roseovarius azorensis</name>
    <dbReference type="NCBI Taxonomy" id="1287727"/>
    <lineage>
        <taxon>Bacteria</taxon>
        <taxon>Pseudomonadati</taxon>
        <taxon>Pseudomonadota</taxon>
        <taxon>Alphaproteobacteria</taxon>
        <taxon>Rhodobacterales</taxon>
        <taxon>Roseobacteraceae</taxon>
        <taxon>Roseovarius</taxon>
    </lineage>
</organism>
<reference evidence="1 2" key="1">
    <citation type="submission" date="2016-10" db="EMBL/GenBank/DDBJ databases">
        <authorList>
            <person name="de Groot N.N."/>
        </authorList>
    </citation>
    <scope>NUCLEOTIDE SEQUENCE [LARGE SCALE GENOMIC DNA]</scope>
    <source>
        <strain evidence="1 2">DSM 100674</strain>
    </source>
</reference>
<dbReference type="OrthoDB" id="7746116at2"/>
<keyword evidence="2" id="KW-1185">Reference proteome</keyword>
<dbReference type="AlphaFoldDB" id="A0A1H7M4Y7"/>
<dbReference type="Proteomes" id="UP000199582">
    <property type="component" value="Unassembled WGS sequence"/>
</dbReference>
<dbReference type="RefSeq" id="WP_093034288.1">
    <property type="nucleotide sequence ID" value="NZ_FOAG01000003.1"/>
</dbReference>
<evidence type="ECO:0000313" key="1">
    <source>
        <dbReference type="EMBL" id="SEL05785.1"/>
    </source>
</evidence>
<name>A0A1H7M4Y7_9RHOB</name>
<evidence type="ECO:0000313" key="2">
    <source>
        <dbReference type="Proteomes" id="UP000199582"/>
    </source>
</evidence>
<dbReference type="EMBL" id="FOAG01000003">
    <property type="protein sequence ID" value="SEL05785.1"/>
    <property type="molecule type" value="Genomic_DNA"/>
</dbReference>
<protein>
    <recommendedName>
        <fullName evidence="3">Translation initiation factor 3</fullName>
    </recommendedName>
</protein>
<proteinExistence type="predicted"/>
<gene>
    <name evidence="1" type="ORF">SAMN05443999_103194</name>
</gene>
<dbReference type="STRING" id="1287727.SAMN05443999_103194"/>
<evidence type="ECO:0008006" key="3">
    <source>
        <dbReference type="Google" id="ProtNLM"/>
    </source>
</evidence>
<accession>A0A1H7M4Y7</accession>
<sequence length="199" mass="19819">MRNLVWVVLAAVVLVGGYMLFTGKSVTEAVDSVSGTADEIEAPATLEEAGEAVGEAAEQAADAVSDTASEAAEAASDAVEATQDAAADAVEAVTDTAGEAADAAADAASEAASEAVEATEGAADGTVSQSAGEEAAAAAQIPEALTVEGFDMDEASRLIREANLGATQETLLIEGIEAVHNNPDLLRPALEAAQRALGY</sequence>